<dbReference type="PROSITE" id="PS00093">
    <property type="entry name" value="N4_MTASE"/>
    <property type="match status" value="1"/>
</dbReference>
<dbReference type="InterPro" id="IPR017985">
    <property type="entry name" value="MeTrfase_CN4_CS"/>
</dbReference>
<name>A0ABM7KB08_9MYCO</name>
<evidence type="ECO:0000256" key="2">
    <source>
        <dbReference type="ARBA" id="ARBA00012185"/>
    </source>
</evidence>
<evidence type="ECO:0000256" key="1">
    <source>
        <dbReference type="ARBA" id="ARBA00010203"/>
    </source>
</evidence>
<dbReference type="SUPFAM" id="SSF53335">
    <property type="entry name" value="S-adenosyl-L-methionine-dependent methyltransferases"/>
    <property type="match status" value="1"/>
</dbReference>
<dbReference type="CDD" id="cd02440">
    <property type="entry name" value="AdoMet_MTases"/>
    <property type="match status" value="1"/>
</dbReference>
<evidence type="ECO:0000256" key="7">
    <source>
        <dbReference type="ARBA" id="ARBA00049120"/>
    </source>
</evidence>
<organism evidence="8 9">
    <name type="scientific">Mycobacterium paraintracellulare</name>
    <dbReference type="NCBI Taxonomy" id="1138383"/>
    <lineage>
        <taxon>Bacteria</taxon>
        <taxon>Bacillati</taxon>
        <taxon>Actinomycetota</taxon>
        <taxon>Actinomycetes</taxon>
        <taxon>Mycobacteriales</taxon>
        <taxon>Mycobacteriaceae</taxon>
        <taxon>Mycobacterium</taxon>
        <taxon>Mycobacterium avium complex (MAC)</taxon>
    </lineage>
</organism>
<keyword evidence="6" id="KW-0680">Restriction system</keyword>
<evidence type="ECO:0000313" key="9">
    <source>
        <dbReference type="Proteomes" id="UP000466578"/>
    </source>
</evidence>
<dbReference type="EMBL" id="AP022597">
    <property type="protein sequence ID" value="BBY71301.1"/>
    <property type="molecule type" value="Genomic_DNA"/>
</dbReference>
<gene>
    <name evidence="8" type="ORF">MPRI_34880</name>
</gene>
<reference evidence="8 9" key="1">
    <citation type="journal article" date="2019" name="Emerg. Microbes Infect.">
        <title>Comprehensive subspecies identification of 175 nontuberculous mycobacteria species based on 7547 genomic profiles.</title>
        <authorList>
            <person name="Matsumoto Y."/>
            <person name="Kinjo T."/>
            <person name="Motooka D."/>
            <person name="Nabeya D."/>
            <person name="Jung N."/>
            <person name="Uechi K."/>
            <person name="Horii T."/>
            <person name="Iida T."/>
            <person name="Fujita J."/>
            <person name="Nakamura S."/>
        </authorList>
    </citation>
    <scope>NUCLEOTIDE SEQUENCE [LARGE SCALE GENOMIC DNA]</scope>
    <source>
        <strain evidence="8 9">JCM 30622</strain>
    </source>
</reference>
<dbReference type="GeneID" id="45453886"/>
<evidence type="ECO:0000313" key="8">
    <source>
        <dbReference type="EMBL" id="BBY71301.1"/>
    </source>
</evidence>
<keyword evidence="3" id="KW-0489">Methyltransferase</keyword>
<evidence type="ECO:0000256" key="5">
    <source>
        <dbReference type="ARBA" id="ARBA00022691"/>
    </source>
</evidence>
<comment type="similarity">
    <text evidence="1">Belongs to the N(4)/N(6)-methyltransferase family. N(4) subfamily.</text>
</comment>
<keyword evidence="4" id="KW-0808">Transferase</keyword>
<evidence type="ECO:0000256" key="3">
    <source>
        <dbReference type="ARBA" id="ARBA00022603"/>
    </source>
</evidence>
<dbReference type="InterPro" id="IPR029063">
    <property type="entry name" value="SAM-dependent_MTases_sf"/>
</dbReference>
<dbReference type="EC" id="2.1.1.113" evidence="2"/>
<accession>A0ABM7KB08</accession>
<keyword evidence="5" id="KW-0949">S-adenosyl-L-methionine</keyword>
<evidence type="ECO:0000256" key="6">
    <source>
        <dbReference type="ARBA" id="ARBA00022747"/>
    </source>
</evidence>
<dbReference type="Gene3D" id="3.40.50.150">
    <property type="entry name" value="Vaccinia Virus protein VP39"/>
    <property type="match status" value="2"/>
</dbReference>
<sequence length="372" mass="40370">MKSSGVYRALGFSGDLLRLNAVCPYYTMFPLDFPLEQLASHGATTRVLDPFCGRGTTLFAARAVGVPSVGIDVNPVAVAIAQAKVEQVSAAAVVRLAKRILQDGLQPVAPQGEFWQLCYEAKTLREISTVREALLNLHTPTAAMLRAIMLGILHGPRNKGAPSYLSNQMPRTYASKPGYAVKFWKARALRPVRVDTLDVIARRAARLLEAQPPSSGGRVYLGDSAEVLKTLRPTFDLVVTSPPYYGMRTYLPDQWLRSWFLGGAPEVPYGSAGQLARQPSQAAFVTALAGVWRATALRCHRRARLAVRFGALPSARTDPTRLLLDSIEQAESGWVVIGVTPAGTSPYQARQAEQFVRAGSAIGEVDVVAELR</sequence>
<dbReference type="RefSeq" id="WP_232065570.1">
    <property type="nucleotide sequence ID" value="NC_016948.1"/>
</dbReference>
<comment type="catalytic activity">
    <reaction evidence="7">
        <text>a 2'-deoxycytidine in DNA + S-adenosyl-L-methionine = an N(4)-methyl-2'-deoxycytidine in DNA + S-adenosyl-L-homocysteine + H(+)</text>
        <dbReference type="Rhea" id="RHEA:16857"/>
        <dbReference type="Rhea" id="RHEA-COMP:11369"/>
        <dbReference type="Rhea" id="RHEA-COMP:13674"/>
        <dbReference type="ChEBI" id="CHEBI:15378"/>
        <dbReference type="ChEBI" id="CHEBI:57856"/>
        <dbReference type="ChEBI" id="CHEBI:59789"/>
        <dbReference type="ChEBI" id="CHEBI:85452"/>
        <dbReference type="ChEBI" id="CHEBI:137933"/>
        <dbReference type="EC" id="2.1.1.113"/>
    </reaction>
</comment>
<dbReference type="Proteomes" id="UP000466578">
    <property type="component" value="Chromosome"/>
</dbReference>
<keyword evidence="9" id="KW-1185">Reference proteome</keyword>
<protein>
    <recommendedName>
        <fullName evidence="2">site-specific DNA-methyltransferase (cytosine-N(4)-specific)</fullName>
        <ecNumber evidence="2">2.1.1.113</ecNumber>
    </recommendedName>
</protein>
<evidence type="ECO:0000256" key="4">
    <source>
        <dbReference type="ARBA" id="ARBA00022679"/>
    </source>
</evidence>
<proteinExistence type="inferred from homology"/>